<dbReference type="PANTHER" id="PTHR11403">
    <property type="entry name" value="CYTOCHROME C OXIDASE SUBUNIT III"/>
    <property type="match status" value="1"/>
</dbReference>
<dbReference type="InterPro" id="IPR000298">
    <property type="entry name" value="Cyt_c_oxidase-like_su3"/>
</dbReference>
<feature type="transmembrane region" description="Helical" evidence="8">
    <location>
        <begin position="20"/>
        <end position="41"/>
    </location>
</feature>
<keyword evidence="6 8" id="KW-0472">Membrane</keyword>
<keyword evidence="5 8" id="KW-1133">Transmembrane helix</keyword>
<dbReference type="PROSITE" id="PS50253">
    <property type="entry name" value="COX3"/>
    <property type="match status" value="1"/>
</dbReference>
<feature type="transmembrane region" description="Helical" evidence="8">
    <location>
        <begin position="86"/>
        <end position="106"/>
    </location>
</feature>
<dbReference type="InterPro" id="IPR013833">
    <property type="entry name" value="Cyt_c_oxidase_su3_a-hlx"/>
</dbReference>
<feature type="transmembrane region" description="Helical" evidence="8">
    <location>
        <begin position="53"/>
        <end position="74"/>
    </location>
</feature>
<evidence type="ECO:0000256" key="4">
    <source>
        <dbReference type="ARBA" id="ARBA00022692"/>
    </source>
</evidence>
<feature type="transmembrane region" description="Helical" evidence="8">
    <location>
        <begin position="126"/>
        <end position="153"/>
    </location>
</feature>
<proteinExistence type="inferred from homology"/>
<evidence type="ECO:0000256" key="7">
    <source>
        <dbReference type="RuleBase" id="RU003376"/>
    </source>
</evidence>
<dbReference type="RefSeq" id="WP_245898032.1">
    <property type="nucleotide sequence ID" value="NZ_QKZV01000005.1"/>
</dbReference>
<accession>A0A2W7RV49</accession>
<dbReference type="GO" id="GO:0005886">
    <property type="term" value="C:plasma membrane"/>
    <property type="evidence" value="ECO:0007669"/>
    <property type="project" value="UniProtKB-SubCell"/>
</dbReference>
<gene>
    <name evidence="10" type="ORF">LX80_01903</name>
</gene>
<organism evidence="10 11">
    <name type="scientific">Hydrotalea sandarakina</name>
    <dbReference type="NCBI Taxonomy" id="1004304"/>
    <lineage>
        <taxon>Bacteria</taxon>
        <taxon>Pseudomonadati</taxon>
        <taxon>Bacteroidota</taxon>
        <taxon>Chitinophagia</taxon>
        <taxon>Chitinophagales</taxon>
        <taxon>Chitinophagaceae</taxon>
        <taxon>Hydrotalea</taxon>
    </lineage>
</organism>
<dbReference type="AlphaFoldDB" id="A0A2W7RV49"/>
<evidence type="ECO:0000256" key="6">
    <source>
        <dbReference type="ARBA" id="ARBA00023136"/>
    </source>
</evidence>
<dbReference type="GO" id="GO:0019646">
    <property type="term" value="P:aerobic electron transport chain"/>
    <property type="evidence" value="ECO:0007669"/>
    <property type="project" value="InterPro"/>
</dbReference>
<comment type="subcellular location">
    <subcellularLocation>
        <location evidence="1 7">Cell membrane</location>
        <topology evidence="1 7">Multi-pass membrane protein</topology>
    </subcellularLocation>
</comment>
<dbReference type="PANTHER" id="PTHR11403:SF2">
    <property type="entry name" value="CYTOCHROME BO(3) UBIQUINOL OXIDASE SUBUNIT 3"/>
    <property type="match status" value="1"/>
</dbReference>
<dbReference type="GO" id="GO:0004129">
    <property type="term" value="F:cytochrome-c oxidase activity"/>
    <property type="evidence" value="ECO:0007669"/>
    <property type="project" value="InterPro"/>
</dbReference>
<dbReference type="SUPFAM" id="SSF81452">
    <property type="entry name" value="Cytochrome c oxidase subunit III-like"/>
    <property type="match status" value="1"/>
</dbReference>
<protein>
    <submittedName>
        <fullName evidence="10">Cytochrome c oxidase subunit 3</fullName>
    </submittedName>
</protein>
<evidence type="ECO:0000259" key="9">
    <source>
        <dbReference type="PROSITE" id="PS50253"/>
    </source>
</evidence>
<keyword evidence="11" id="KW-1185">Reference proteome</keyword>
<comment type="caution">
    <text evidence="10">The sequence shown here is derived from an EMBL/GenBank/DDBJ whole genome shotgun (WGS) entry which is preliminary data.</text>
</comment>
<feature type="domain" description="Heme-copper oxidase subunit III family profile" evidence="9">
    <location>
        <begin position="18"/>
        <end position="193"/>
    </location>
</feature>
<dbReference type="Gene3D" id="1.20.120.80">
    <property type="entry name" value="Cytochrome c oxidase, subunit III, four-helix bundle"/>
    <property type="match status" value="1"/>
</dbReference>
<dbReference type="InterPro" id="IPR035973">
    <property type="entry name" value="Cyt_c_oxidase_su3-like_sf"/>
</dbReference>
<keyword evidence="3" id="KW-1003">Cell membrane</keyword>
<keyword evidence="4 7" id="KW-0812">Transmembrane</keyword>
<dbReference type="Proteomes" id="UP000249720">
    <property type="component" value="Unassembled WGS sequence"/>
</dbReference>
<evidence type="ECO:0000256" key="1">
    <source>
        <dbReference type="ARBA" id="ARBA00004651"/>
    </source>
</evidence>
<evidence type="ECO:0000256" key="2">
    <source>
        <dbReference type="ARBA" id="ARBA00010581"/>
    </source>
</evidence>
<dbReference type="InterPro" id="IPR024791">
    <property type="entry name" value="Cyt_c/ubiquinol_Oxase_su3"/>
</dbReference>
<evidence type="ECO:0000313" key="10">
    <source>
        <dbReference type="EMBL" id="PZX62420.1"/>
    </source>
</evidence>
<dbReference type="Pfam" id="PF00510">
    <property type="entry name" value="COX3"/>
    <property type="match status" value="1"/>
</dbReference>
<evidence type="ECO:0000256" key="3">
    <source>
        <dbReference type="ARBA" id="ARBA00022475"/>
    </source>
</evidence>
<feature type="transmembrane region" description="Helical" evidence="8">
    <location>
        <begin position="174"/>
        <end position="191"/>
    </location>
</feature>
<reference evidence="10 11" key="1">
    <citation type="submission" date="2018-06" db="EMBL/GenBank/DDBJ databases">
        <title>Genomic Encyclopedia of Archaeal and Bacterial Type Strains, Phase II (KMG-II): from individual species to whole genera.</title>
        <authorList>
            <person name="Goeker M."/>
        </authorList>
    </citation>
    <scope>NUCLEOTIDE SEQUENCE [LARGE SCALE GENOMIC DNA]</scope>
    <source>
        <strain evidence="10 11">DSM 23241</strain>
    </source>
</reference>
<comment type="similarity">
    <text evidence="2 7">Belongs to the cytochrome c oxidase subunit 3 family.</text>
</comment>
<evidence type="ECO:0000256" key="5">
    <source>
        <dbReference type="ARBA" id="ARBA00022989"/>
    </source>
</evidence>
<name>A0A2W7RV49_9BACT</name>
<evidence type="ECO:0000313" key="11">
    <source>
        <dbReference type="Proteomes" id="UP000249720"/>
    </source>
</evidence>
<dbReference type="EMBL" id="QKZV01000005">
    <property type="protein sequence ID" value="PZX62420.1"/>
    <property type="molecule type" value="Genomic_DNA"/>
</dbReference>
<evidence type="ECO:0000256" key="8">
    <source>
        <dbReference type="SAM" id="Phobius"/>
    </source>
</evidence>
<sequence>MMAVTETTNKSKKIHPHKFLLWISIGSICMMFAGLTSAYIVKRNQANWEEIPLSPIFLYSTIVILFSSLTMYLSYKAFKSREMQQYKRLITVTAALGVLFAVLQYLGFRAMANHGILLLGPGSNAAASFLVVIIGLHVVHVLGGVIALLVTFFRAFRTRVKSYSTLPIELVSTYWHFVDILWIYLYLFLYFTR</sequence>